<dbReference type="PATRIC" id="fig|1365250.3.peg.861"/>
<evidence type="ECO:0000313" key="2">
    <source>
        <dbReference type="Proteomes" id="UP000076643"/>
    </source>
</evidence>
<proteinExistence type="predicted"/>
<evidence type="ECO:0000313" key="1">
    <source>
        <dbReference type="EMBL" id="KZN43306.1"/>
    </source>
</evidence>
<keyword evidence="2" id="KW-1185">Reference proteome</keyword>
<comment type="caution">
    <text evidence="1">The sequence shown here is derived from an EMBL/GenBank/DDBJ whole genome shotgun (WGS) entry which is preliminary data.</text>
</comment>
<gene>
    <name evidence="1" type="ORF">N475_09390</name>
</gene>
<accession>A0A166YRS5</accession>
<reference evidence="1 2" key="1">
    <citation type="submission" date="2013-07" db="EMBL/GenBank/DDBJ databases">
        <title>Comparative Genomic and Metabolomic Analysis of Twelve Strains of Pseudoalteromonas luteoviolacea.</title>
        <authorList>
            <person name="Vynne N.G."/>
            <person name="Mansson M."/>
            <person name="Gram L."/>
        </authorList>
    </citation>
    <scope>NUCLEOTIDE SEQUENCE [LARGE SCALE GENOMIC DNA]</scope>
    <source>
        <strain evidence="1 2">DSM 6061</strain>
    </source>
</reference>
<sequence length="70" mass="8082">MDCKNIPAARDEYRDYVSRVFKLLISDANEQEIAEYLTKIEIGTMGRNLDSDNLIEIARTLHEAKAWYCG</sequence>
<name>A0A166YRS5_9GAMM</name>
<dbReference type="EMBL" id="AUYB01000080">
    <property type="protein sequence ID" value="KZN43306.1"/>
    <property type="molecule type" value="Genomic_DNA"/>
</dbReference>
<organism evidence="1 2">
    <name type="scientific">Pseudoalteromonas luteoviolacea DSM 6061</name>
    <dbReference type="NCBI Taxonomy" id="1365250"/>
    <lineage>
        <taxon>Bacteria</taxon>
        <taxon>Pseudomonadati</taxon>
        <taxon>Pseudomonadota</taxon>
        <taxon>Gammaproteobacteria</taxon>
        <taxon>Alteromonadales</taxon>
        <taxon>Pseudoalteromonadaceae</taxon>
        <taxon>Pseudoalteromonas</taxon>
    </lineage>
</organism>
<protein>
    <submittedName>
        <fullName evidence="1">Uncharacterized protein</fullName>
    </submittedName>
</protein>
<dbReference type="AlphaFoldDB" id="A0A166YRS5"/>
<dbReference type="Proteomes" id="UP000076643">
    <property type="component" value="Unassembled WGS sequence"/>
</dbReference>